<organism evidence="9 10">
    <name type="scientific">Cronartium quercuum f. sp. fusiforme G11</name>
    <dbReference type="NCBI Taxonomy" id="708437"/>
    <lineage>
        <taxon>Eukaryota</taxon>
        <taxon>Fungi</taxon>
        <taxon>Dikarya</taxon>
        <taxon>Basidiomycota</taxon>
        <taxon>Pucciniomycotina</taxon>
        <taxon>Pucciniomycetes</taxon>
        <taxon>Pucciniales</taxon>
        <taxon>Coleosporiaceae</taxon>
        <taxon>Cronartium</taxon>
    </lineage>
</organism>
<dbReference type="GO" id="GO:0043015">
    <property type="term" value="F:gamma-tubulin binding"/>
    <property type="evidence" value="ECO:0007669"/>
    <property type="project" value="InterPro"/>
</dbReference>
<proteinExistence type="inferred from homology"/>
<feature type="region of interest" description="Disordered" evidence="6">
    <location>
        <begin position="507"/>
        <end position="536"/>
    </location>
</feature>
<evidence type="ECO:0000259" key="8">
    <source>
        <dbReference type="Pfam" id="PF17681"/>
    </source>
</evidence>
<dbReference type="PANTHER" id="PTHR19302">
    <property type="entry name" value="GAMMA TUBULIN COMPLEX PROTEIN"/>
    <property type="match status" value="1"/>
</dbReference>
<dbReference type="InterPro" id="IPR040457">
    <property type="entry name" value="GCP_C"/>
</dbReference>
<feature type="compositionally biased region" description="Gly residues" evidence="6">
    <location>
        <begin position="517"/>
        <end position="531"/>
    </location>
</feature>
<dbReference type="GO" id="GO:0007020">
    <property type="term" value="P:microtubule nucleation"/>
    <property type="evidence" value="ECO:0007669"/>
    <property type="project" value="InterPro"/>
</dbReference>
<dbReference type="Pfam" id="PF04130">
    <property type="entry name" value="GCP_C_terminal"/>
    <property type="match status" value="1"/>
</dbReference>
<dbReference type="GO" id="GO:0031122">
    <property type="term" value="P:cytoplasmic microtubule organization"/>
    <property type="evidence" value="ECO:0007669"/>
    <property type="project" value="TreeGrafter"/>
</dbReference>
<dbReference type="PANTHER" id="PTHR19302:SF13">
    <property type="entry name" value="GAMMA-TUBULIN COMPLEX COMPONENT 2"/>
    <property type="match status" value="1"/>
</dbReference>
<comment type="subcellular location">
    <subcellularLocation>
        <location evidence="5">Cytoplasm</location>
        <location evidence="5">Cytoskeleton</location>
        <location evidence="5">Microtubule organizing center</location>
    </subcellularLocation>
</comment>
<dbReference type="FunFam" id="1.20.120.1900:FF:000011">
    <property type="entry name" value="Spindle pole body component"/>
    <property type="match status" value="1"/>
</dbReference>
<dbReference type="GO" id="GO:0005874">
    <property type="term" value="C:microtubule"/>
    <property type="evidence" value="ECO:0007669"/>
    <property type="project" value="UniProtKB-KW"/>
</dbReference>
<dbReference type="InterPro" id="IPR041470">
    <property type="entry name" value="GCP_N"/>
</dbReference>
<keyword evidence="3 5" id="KW-0493">Microtubule</keyword>
<dbReference type="InterPro" id="IPR007259">
    <property type="entry name" value="GCP"/>
</dbReference>
<dbReference type="GO" id="GO:0044732">
    <property type="term" value="C:mitotic spindle pole body"/>
    <property type="evidence" value="ECO:0007669"/>
    <property type="project" value="TreeGrafter"/>
</dbReference>
<evidence type="ECO:0000259" key="7">
    <source>
        <dbReference type="Pfam" id="PF04130"/>
    </source>
</evidence>
<feature type="domain" description="Gamma tubulin complex component protein N-terminal" evidence="8">
    <location>
        <begin position="1"/>
        <end position="410"/>
    </location>
</feature>
<dbReference type="GO" id="GO:0000930">
    <property type="term" value="C:gamma-tubulin complex"/>
    <property type="evidence" value="ECO:0007669"/>
    <property type="project" value="TreeGrafter"/>
</dbReference>
<evidence type="ECO:0000313" key="10">
    <source>
        <dbReference type="Proteomes" id="UP000886653"/>
    </source>
</evidence>
<dbReference type="GO" id="GO:0051225">
    <property type="term" value="P:spindle assembly"/>
    <property type="evidence" value="ECO:0007669"/>
    <property type="project" value="TreeGrafter"/>
</dbReference>
<feature type="domain" description="Gamma tubulin complex component C-terminal" evidence="7">
    <location>
        <begin position="414"/>
        <end position="807"/>
    </location>
</feature>
<evidence type="ECO:0000256" key="6">
    <source>
        <dbReference type="SAM" id="MobiDB-lite"/>
    </source>
</evidence>
<feature type="compositionally biased region" description="Polar residues" evidence="6">
    <location>
        <begin position="182"/>
        <end position="193"/>
    </location>
</feature>
<evidence type="ECO:0000256" key="3">
    <source>
        <dbReference type="ARBA" id="ARBA00022701"/>
    </source>
</evidence>
<dbReference type="GO" id="GO:0051321">
    <property type="term" value="P:meiotic cell cycle"/>
    <property type="evidence" value="ECO:0007669"/>
    <property type="project" value="TreeGrafter"/>
</dbReference>
<accession>A0A9P6NBG9</accession>
<dbReference type="Gene3D" id="1.20.120.1900">
    <property type="entry name" value="Gamma-tubulin complex, C-terminal domain"/>
    <property type="match status" value="1"/>
</dbReference>
<evidence type="ECO:0000256" key="2">
    <source>
        <dbReference type="ARBA" id="ARBA00022490"/>
    </source>
</evidence>
<dbReference type="Proteomes" id="UP000886653">
    <property type="component" value="Unassembled WGS sequence"/>
</dbReference>
<dbReference type="AlphaFoldDB" id="A0A9P6NBG9"/>
<dbReference type="GO" id="GO:0000278">
    <property type="term" value="P:mitotic cell cycle"/>
    <property type="evidence" value="ECO:0007669"/>
    <property type="project" value="TreeGrafter"/>
</dbReference>
<feature type="region of interest" description="Disordered" evidence="6">
    <location>
        <begin position="291"/>
        <end position="311"/>
    </location>
</feature>
<keyword evidence="2 5" id="KW-0963">Cytoplasm</keyword>
<dbReference type="EMBL" id="MU167399">
    <property type="protein sequence ID" value="KAG0141154.1"/>
    <property type="molecule type" value="Genomic_DNA"/>
</dbReference>
<keyword evidence="10" id="KW-1185">Reference proteome</keyword>
<dbReference type="Pfam" id="PF17681">
    <property type="entry name" value="GCP_N_terminal"/>
    <property type="match status" value="1"/>
</dbReference>
<gene>
    <name evidence="9" type="ORF">CROQUDRAFT_664206</name>
</gene>
<dbReference type="OrthoDB" id="2192946at2759"/>
<feature type="compositionally biased region" description="Low complexity" evidence="6">
    <location>
        <begin position="291"/>
        <end position="302"/>
    </location>
</feature>
<sequence length="816" mass="91348">MGIEGNFIEFDPNYSPDDPFERLQGARFAIDEDLDSSLRELVERILPLATYFTSIDAFVEAHSHLEYGLVNHALCAAVRDLLKDYSTLLVQLEHQYNTSPEFTLQRFWFYVHDTLHILKLLHSLTSELVAIYSPGILSSDDDENEGEDPDLDDDSEQDEGLKAVLNEFKSGGRPKTKPNRGSPENNATPTTDGTIVKGGEVLAVLEDRVMKTLGDPVASKLYSDLLLKASQPYSRMLMLWVMKGVLDDPYEEFIIKESKSITRGTLEIDFTDEYWERKYILRNRSSASSASATLSATQGSQQARHHRSGSEQAIWRQVSGVSGGAVLPRFLEVWEVKILLAGKYVNVMRECGVEASNLSKTDEWSDARLFSFTNRDNHDRLIKMDDEAFYALIDRAYISANRSLLDLLIKSEDLVGRLQSLKHHFFLAQGDSFTTFLDTASYELTKKLKHVNVSRLQNQFDLAIRNPSSSSSSDPYKEDVKVTMATTSLTEWLLKIVGVTGAIGGSQSTSSTRQHGFLGGSGTEGGSGGLGNSAAEPGEIMDAVGAGLAELAAGGAGTAESATAVSSETKKDALMGIDALQLDYTVRFPLSLVISRKTILRYQLIFRYLLHLKHLEQSLTLSWTDHTKSPAWRSSTKTHPRLECWKRRIFNLRAKMLSFVQSLYNFICFEVLEKNYRKLQLKLDKVDTVDGLLREHVDFLDTCLKECMLTNSRLLKIHQKLTTACSMFASYTAHFTKSAVTFNVAFENADGDWDVIPTEIQNKMSMAELALNKFEQNFHHHSKVHVDMVTYFASSENLALLALAVRLTSVRPSNHA</sequence>
<name>A0A9P6NBG9_9BASI</name>
<dbReference type="InterPro" id="IPR042241">
    <property type="entry name" value="GCP_C_sf"/>
</dbReference>
<evidence type="ECO:0000313" key="9">
    <source>
        <dbReference type="EMBL" id="KAG0141154.1"/>
    </source>
</evidence>
<dbReference type="GO" id="GO:0051011">
    <property type="term" value="F:microtubule minus-end binding"/>
    <property type="evidence" value="ECO:0007669"/>
    <property type="project" value="TreeGrafter"/>
</dbReference>
<comment type="caution">
    <text evidence="9">The sequence shown here is derived from an EMBL/GenBank/DDBJ whole genome shotgun (WGS) entry which is preliminary data.</text>
</comment>
<protein>
    <recommendedName>
        <fullName evidence="5">Spindle pole body component</fullName>
    </recommendedName>
</protein>
<comment type="similarity">
    <text evidence="1 5">Belongs to the TUBGCP family.</text>
</comment>
<reference evidence="9" key="1">
    <citation type="submission" date="2013-11" db="EMBL/GenBank/DDBJ databases">
        <title>Genome sequence of the fusiform rust pathogen reveals effectors for host alternation and coevolution with pine.</title>
        <authorList>
            <consortium name="DOE Joint Genome Institute"/>
            <person name="Smith K."/>
            <person name="Pendleton A."/>
            <person name="Kubisiak T."/>
            <person name="Anderson C."/>
            <person name="Salamov A."/>
            <person name="Aerts A."/>
            <person name="Riley R."/>
            <person name="Clum A."/>
            <person name="Lindquist E."/>
            <person name="Ence D."/>
            <person name="Campbell M."/>
            <person name="Kronenberg Z."/>
            <person name="Feau N."/>
            <person name="Dhillon B."/>
            <person name="Hamelin R."/>
            <person name="Burleigh J."/>
            <person name="Smith J."/>
            <person name="Yandell M."/>
            <person name="Nelson C."/>
            <person name="Grigoriev I."/>
            <person name="Davis J."/>
        </authorList>
    </citation>
    <scope>NUCLEOTIDE SEQUENCE</scope>
    <source>
        <strain evidence="9">G11</strain>
    </source>
</reference>
<feature type="region of interest" description="Disordered" evidence="6">
    <location>
        <begin position="167"/>
        <end position="193"/>
    </location>
</feature>
<evidence type="ECO:0000256" key="5">
    <source>
        <dbReference type="RuleBase" id="RU363050"/>
    </source>
</evidence>
<dbReference type="GO" id="GO:0000922">
    <property type="term" value="C:spindle pole"/>
    <property type="evidence" value="ECO:0007669"/>
    <property type="project" value="InterPro"/>
</dbReference>
<evidence type="ECO:0000256" key="1">
    <source>
        <dbReference type="ARBA" id="ARBA00010337"/>
    </source>
</evidence>
<evidence type="ECO:0000256" key="4">
    <source>
        <dbReference type="ARBA" id="ARBA00023212"/>
    </source>
</evidence>
<keyword evidence="4 5" id="KW-0206">Cytoskeleton</keyword>